<sequence>MLEWIGASLWPALQSGEDAMWQAPGGSRFHIHYHLSGQLKAQTAAAKGLPFPPLGSETPGDEIIRMLSPLPAPSSHPLKMSVTGLTHRETLMEEETPVIKRLPLERLVRPLSGTAPKLPGL</sequence>
<reference evidence="1" key="1">
    <citation type="submission" date="2019-08" db="EMBL/GenBank/DDBJ databases">
        <authorList>
            <person name="Kucharzyk K."/>
            <person name="Murdoch R.W."/>
            <person name="Higgins S."/>
            <person name="Loffler F."/>
        </authorList>
    </citation>
    <scope>NUCLEOTIDE SEQUENCE</scope>
</reference>
<proteinExistence type="predicted"/>
<comment type="caution">
    <text evidence="1">The sequence shown here is derived from an EMBL/GenBank/DDBJ whole genome shotgun (WGS) entry which is preliminary data.</text>
</comment>
<protein>
    <submittedName>
        <fullName evidence="1">Uncharacterized protein</fullName>
    </submittedName>
</protein>
<gene>
    <name evidence="1" type="ORF">SDC9_208078</name>
</gene>
<dbReference type="EMBL" id="VSSQ01135490">
    <property type="protein sequence ID" value="MPN60350.1"/>
    <property type="molecule type" value="Genomic_DNA"/>
</dbReference>
<dbReference type="AlphaFoldDB" id="A0A645JB21"/>
<name>A0A645JB21_9ZZZZ</name>
<evidence type="ECO:0000313" key="1">
    <source>
        <dbReference type="EMBL" id="MPN60350.1"/>
    </source>
</evidence>
<organism evidence="1">
    <name type="scientific">bioreactor metagenome</name>
    <dbReference type="NCBI Taxonomy" id="1076179"/>
    <lineage>
        <taxon>unclassified sequences</taxon>
        <taxon>metagenomes</taxon>
        <taxon>ecological metagenomes</taxon>
    </lineage>
</organism>
<accession>A0A645JB21</accession>